<evidence type="ECO:0000256" key="1">
    <source>
        <dbReference type="SAM" id="Phobius"/>
    </source>
</evidence>
<protein>
    <submittedName>
        <fullName evidence="3">DedA family protein</fullName>
    </submittedName>
</protein>
<feature type="transmembrane region" description="Helical" evidence="1">
    <location>
        <begin position="12"/>
        <end position="36"/>
    </location>
</feature>
<organism evidence="3 4">
    <name type="scientific">Pusillimonas minor</name>
    <dbReference type="NCBI Taxonomy" id="2697024"/>
    <lineage>
        <taxon>Bacteria</taxon>
        <taxon>Pseudomonadati</taxon>
        <taxon>Pseudomonadota</taxon>
        <taxon>Betaproteobacteria</taxon>
        <taxon>Burkholderiales</taxon>
        <taxon>Alcaligenaceae</taxon>
        <taxon>Pusillimonas</taxon>
    </lineage>
</organism>
<dbReference type="PANTHER" id="PTHR42709:SF4">
    <property type="entry name" value="INNER MEMBRANE PROTEIN YQAA"/>
    <property type="match status" value="1"/>
</dbReference>
<sequence>MEIAMMDLFDGLFRALALPQAGLTAIFLASLVSATLLPMGSEAVLLAYLNVAPDMLWAAIAVATLGNTLGGVITYGMGRGAEAVYEHYANPSQAGRWTLKAHAWTRRWGAPVLLLSWLPVIGDPLCAVAGWLKLPFWTSVFYIAVGKCLRYVALALSVSWFFGS</sequence>
<keyword evidence="1" id="KW-0472">Membrane</keyword>
<proteinExistence type="predicted"/>
<dbReference type="PANTHER" id="PTHR42709">
    <property type="entry name" value="ALKALINE PHOSPHATASE LIKE PROTEIN"/>
    <property type="match status" value="1"/>
</dbReference>
<evidence type="ECO:0000313" key="3">
    <source>
        <dbReference type="EMBL" id="MBC2770702.1"/>
    </source>
</evidence>
<feature type="transmembrane region" description="Helical" evidence="1">
    <location>
        <begin position="56"/>
        <end position="77"/>
    </location>
</feature>
<dbReference type="InterPro" id="IPR032816">
    <property type="entry name" value="VTT_dom"/>
</dbReference>
<evidence type="ECO:0000259" key="2">
    <source>
        <dbReference type="Pfam" id="PF09335"/>
    </source>
</evidence>
<reference evidence="3 4" key="1">
    <citation type="submission" date="2020-08" db="EMBL/GenBank/DDBJ databases">
        <title>Paraeoetvoesia sp. YC-7-48 draft genome sequence.</title>
        <authorList>
            <person name="Yao L."/>
        </authorList>
    </citation>
    <scope>NUCLEOTIDE SEQUENCE [LARGE SCALE GENOMIC DNA]</scope>
    <source>
        <strain evidence="4">YC-7-48</strain>
    </source>
</reference>
<dbReference type="Pfam" id="PF09335">
    <property type="entry name" value="VTT_dom"/>
    <property type="match status" value="1"/>
</dbReference>
<keyword evidence="1" id="KW-1133">Transmembrane helix</keyword>
<comment type="caution">
    <text evidence="3">The sequence shown here is derived from an EMBL/GenBank/DDBJ whole genome shotgun (WGS) entry which is preliminary data.</text>
</comment>
<dbReference type="InterPro" id="IPR051311">
    <property type="entry name" value="DedA_domain"/>
</dbReference>
<feature type="transmembrane region" description="Helical" evidence="1">
    <location>
        <begin position="140"/>
        <end position="162"/>
    </location>
</feature>
<dbReference type="Proteomes" id="UP000545386">
    <property type="component" value="Unassembled WGS sequence"/>
</dbReference>
<dbReference type="AlphaFoldDB" id="A0A842HSS9"/>
<accession>A0A842HSS9</accession>
<keyword evidence="4" id="KW-1185">Reference proteome</keyword>
<gene>
    <name evidence="3" type="ORF">GTU67_12365</name>
</gene>
<feature type="transmembrane region" description="Helical" evidence="1">
    <location>
        <begin position="112"/>
        <end position="134"/>
    </location>
</feature>
<feature type="domain" description="VTT" evidence="2">
    <location>
        <begin position="55"/>
        <end position="157"/>
    </location>
</feature>
<name>A0A842HSS9_9BURK</name>
<evidence type="ECO:0000313" key="4">
    <source>
        <dbReference type="Proteomes" id="UP000545386"/>
    </source>
</evidence>
<keyword evidence="1" id="KW-0812">Transmembrane</keyword>
<dbReference type="EMBL" id="JACJUU010000011">
    <property type="protein sequence ID" value="MBC2770702.1"/>
    <property type="molecule type" value="Genomic_DNA"/>
</dbReference>